<dbReference type="Proteomes" id="UP000886520">
    <property type="component" value="Chromosome 6"/>
</dbReference>
<evidence type="ECO:0000256" key="1">
    <source>
        <dbReference type="SAM" id="Coils"/>
    </source>
</evidence>
<keyword evidence="6" id="KW-1185">Reference proteome</keyword>
<proteinExistence type="predicted"/>
<feature type="signal peptide" evidence="3">
    <location>
        <begin position="1"/>
        <end position="27"/>
    </location>
</feature>
<dbReference type="PANTHER" id="PTHR31515:SF2">
    <property type="entry name" value="TRANSMEMBRANE PROTEIN"/>
    <property type="match status" value="1"/>
</dbReference>
<dbReference type="OrthoDB" id="16573at2759"/>
<feature type="coiled-coil region" evidence="1">
    <location>
        <begin position="485"/>
        <end position="519"/>
    </location>
</feature>
<evidence type="ECO:0000313" key="5">
    <source>
        <dbReference type="EMBL" id="KAI5078572.1"/>
    </source>
</evidence>
<keyword evidence="3" id="KW-0732">Signal</keyword>
<dbReference type="Pfam" id="PF25483">
    <property type="entry name" value="DUF7906"/>
    <property type="match status" value="1"/>
</dbReference>
<dbReference type="EMBL" id="JABFUD020000006">
    <property type="protein sequence ID" value="KAI5078572.1"/>
    <property type="molecule type" value="Genomic_DNA"/>
</dbReference>
<evidence type="ECO:0000259" key="4">
    <source>
        <dbReference type="Pfam" id="PF25483"/>
    </source>
</evidence>
<feature type="domain" description="DUF7906" evidence="4">
    <location>
        <begin position="382"/>
        <end position="450"/>
    </location>
</feature>
<accession>A0A9D4V3C4</accession>
<dbReference type="PANTHER" id="PTHR31515">
    <property type="entry name" value="TRANSMEMBRANE PROTEIN-RELATED"/>
    <property type="match status" value="1"/>
</dbReference>
<sequence length="948" mass="107404">MGFRPQLCCFVLLLAATFLYQTPQVFGVDNLANGATLKRPSKSPILSLFNLKGRSKFWNEKVMHDEFEDLERPDAGSTKAALTNYTMAASLADYLKLAPVESIYLPLPINFIFIGFDGKGNQGMKLGEEELQRWFTQIDHILEHTRVPQVGEALTPFYRQRADGEQRHHLPLVSHVHYNYSVHAIEMGEMVTKVFERALKVLARRDNFKDASPDSKVQWQVDVDSISYLFSSLVHYLQLGTAYNIFVLNPKRDATQSSYGYRQGLSGAEIQFLKEDDEARLALLRSKPSKIPNPLDMDRRSRPLYERHPMLRFAWTMADTVDMDHWVDANLNALSTVEKSLEGKSPSDVVIAKAQEILHKDGSGIGSALRRELGQEEYAGLHADCLVDTWVGNERWAFVDLTAGPFSWGPAVGGIGVRTELTLPSIDKLSESLSATSDEEAHEDLSNLVQDRFSAFEEGDPHIIDTLLAEIDIYEIFSQRHCEGRRIKVTLCDELEERLQDLKEELKNLEASDSEEVHKKKAAEALKRIEKWNLFSDAHEMQPIRNYSVARDWFLANMGAVLWSSMKHVVTPSTADGAFHYYEKVHFQIYVITQERVRHKDLLPLDVTLFKEALTGIAVPGQKVQYSVKTLSLSEDTALSMAFSVARRAAVVPVLLVNGTHRTTTRLYLDSLILQHQLQRFSGSGSSLGERSVLEVPIFWFIQQGEPLLIDKHHVAKALPDMVVVVQSSNAAWPSHLQCNRKPILWDLSRPLKDAIAAVAEHVAGLLPSHFTFSQAHEKGDQDWKWAVGCHPFSSMASGWHVSLFQNDAIGRSYIVTTLDEAIETMNEAIKLLVKEQTYKESFEAFRRQEHILLNSYNTVINLWKRIAKNMEDLHYLDAVRLLHHLEDASIRFMTATNATLAELHPIHCTRQRKIAVGYEIYVALSIIALAVLALLWLKPRHSKPKIN</sequence>
<protein>
    <recommendedName>
        <fullName evidence="4">DUF7906 domain-containing protein</fullName>
    </recommendedName>
</protein>
<evidence type="ECO:0000313" key="6">
    <source>
        <dbReference type="Proteomes" id="UP000886520"/>
    </source>
</evidence>
<name>A0A9D4V3C4_ADICA</name>
<dbReference type="AlphaFoldDB" id="A0A9D4V3C4"/>
<keyword evidence="2" id="KW-0472">Membrane</keyword>
<evidence type="ECO:0000256" key="2">
    <source>
        <dbReference type="SAM" id="Phobius"/>
    </source>
</evidence>
<feature type="chain" id="PRO_5038342740" description="DUF7906 domain-containing protein" evidence="3">
    <location>
        <begin position="28"/>
        <end position="948"/>
    </location>
</feature>
<keyword evidence="1" id="KW-0175">Coiled coil</keyword>
<comment type="caution">
    <text evidence="5">The sequence shown here is derived from an EMBL/GenBank/DDBJ whole genome shotgun (WGS) entry which is preliminary data.</text>
</comment>
<gene>
    <name evidence="5" type="ORF">GOP47_0006243</name>
</gene>
<feature type="transmembrane region" description="Helical" evidence="2">
    <location>
        <begin position="919"/>
        <end position="938"/>
    </location>
</feature>
<organism evidence="5 6">
    <name type="scientific">Adiantum capillus-veneris</name>
    <name type="common">Maidenhair fern</name>
    <dbReference type="NCBI Taxonomy" id="13818"/>
    <lineage>
        <taxon>Eukaryota</taxon>
        <taxon>Viridiplantae</taxon>
        <taxon>Streptophyta</taxon>
        <taxon>Embryophyta</taxon>
        <taxon>Tracheophyta</taxon>
        <taxon>Polypodiopsida</taxon>
        <taxon>Polypodiidae</taxon>
        <taxon>Polypodiales</taxon>
        <taxon>Pteridineae</taxon>
        <taxon>Pteridaceae</taxon>
        <taxon>Vittarioideae</taxon>
        <taxon>Adiantum</taxon>
    </lineage>
</organism>
<dbReference type="InterPro" id="IPR057228">
    <property type="entry name" value="DUF7906"/>
</dbReference>
<evidence type="ECO:0000256" key="3">
    <source>
        <dbReference type="SAM" id="SignalP"/>
    </source>
</evidence>
<reference evidence="5" key="1">
    <citation type="submission" date="2021-01" db="EMBL/GenBank/DDBJ databases">
        <title>Adiantum capillus-veneris genome.</title>
        <authorList>
            <person name="Fang Y."/>
            <person name="Liao Q."/>
        </authorList>
    </citation>
    <scope>NUCLEOTIDE SEQUENCE</scope>
    <source>
        <strain evidence="5">H3</strain>
        <tissue evidence="5">Leaf</tissue>
    </source>
</reference>
<keyword evidence="2" id="KW-0812">Transmembrane</keyword>
<keyword evidence="2" id="KW-1133">Transmembrane helix</keyword>